<reference evidence="3" key="1">
    <citation type="submission" date="2023-08" db="EMBL/GenBank/DDBJ databases">
        <authorList>
            <person name="Chen Y."/>
            <person name="Shah S."/>
            <person name="Dougan E. K."/>
            <person name="Thang M."/>
            <person name="Chan C."/>
        </authorList>
    </citation>
    <scope>NUCLEOTIDE SEQUENCE</scope>
</reference>
<dbReference type="Proteomes" id="UP001178507">
    <property type="component" value="Unassembled WGS sequence"/>
</dbReference>
<dbReference type="InterPro" id="IPR035979">
    <property type="entry name" value="RBD_domain_sf"/>
</dbReference>
<accession>A0AA36ITA3</accession>
<organism evidence="3 4">
    <name type="scientific">Effrenium voratum</name>
    <dbReference type="NCBI Taxonomy" id="2562239"/>
    <lineage>
        <taxon>Eukaryota</taxon>
        <taxon>Sar</taxon>
        <taxon>Alveolata</taxon>
        <taxon>Dinophyceae</taxon>
        <taxon>Suessiales</taxon>
        <taxon>Symbiodiniaceae</taxon>
        <taxon>Effrenium</taxon>
    </lineage>
</organism>
<evidence type="ECO:0000313" key="3">
    <source>
        <dbReference type="EMBL" id="CAJ1393102.1"/>
    </source>
</evidence>
<evidence type="ECO:0000313" key="4">
    <source>
        <dbReference type="Proteomes" id="UP001178507"/>
    </source>
</evidence>
<evidence type="ECO:0000259" key="2">
    <source>
        <dbReference type="Pfam" id="PF04059"/>
    </source>
</evidence>
<name>A0AA36ITA3_9DINO</name>
<comment type="caution">
    <text evidence="3">The sequence shown here is derived from an EMBL/GenBank/DDBJ whole genome shotgun (WGS) entry which is preliminary data.</text>
</comment>
<gene>
    <name evidence="3" type="ORF">EVOR1521_LOCUS18037</name>
</gene>
<dbReference type="InterPro" id="IPR007201">
    <property type="entry name" value="Mei2-like_Rrm_C"/>
</dbReference>
<dbReference type="EMBL" id="CAUJNA010002478">
    <property type="protein sequence ID" value="CAJ1393102.1"/>
    <property type="molecule type" value="Genomic_DNA"/>
</dbReference>
<proteinExistence type="predicted"/>
<dbReference type="Pfam" id="PF04059">
    <property type="entry name" value="RRM_2"/>
    <property type="match status" value="1"/>
</dbReference>
<dbReference type="GO" id="GO:0003676">
    <property type="term" value="F:nucleic acid binding"/>
    <property type="evidence" value="ECO:0007669"/>
    <property type="project" value="InterPro"/>
</dbReference>
<keyword evidence="4" id="KW-1185">Reference proteome</keyword>
<sequence length="231" mass="24729">MIDAPAAARIESIDADCTTLIMRGLNRQVSRDMVVTLLDEIQPGRCAQYDYIYVPWTTDGASNIGLAFVNFESPSACQEFLDALAEPESQRKIAEYHVRSVGPAAIQGKGANLTAMLGKRGLEALRGFDAPLVFTKGRPASLPQVVREVVPGALASAQVAKVVPASRSKSQSAAGPSHYPWMPSSGEVQHEAPQSHAPRIRIEIPSTPGAAVMAIEGELRVVHVRRGTAHL</sequence>
<evidence type="ECO:0000256" key="1">
    <source>
        <dbReference type="SAM" id="MobiDB-lite"/>
    </source>
</evidence>
<dbReference type="AlphaFoldDB" id="A0AA36ITA3"/>
<dbReference type="SUPFAM" id="SSF54928">
    <property type="entry name" value="RNA-binding domain, RBD"/>
    <property type="match status" value="1"/>
</dbReference>
<protein>
    <recommendedName>
        <fullName evidence="2">Mei2-like C-terminal RNA recognition motif domain-containing protein</fullName>
    </recommendedName>
</protein>
<feature type="region of interest" description="Disordered" evidence="1">
    <location>
        <begin position="165"/>
        <end position="197"/>
    </location>
</feature>
<feature type="domain" description="Mei2-like C-terminal RNA recognition motif" evidence="2">
    <location>
        <begin position="18"/>
        <end position="113"/>
    </location>
</feature>